<comment type="caution">
    <text evidence="8">The sequence shown here is derived from an EMBL/GenBank/DDBJ whole genome shotgun (WGS) entry which is preliminary data.</text>
</comment>
<dbReference type="InterPro" id="IPR012933">
    <property type="entry name" value="HicA_mRNA_interferase"/>
</dbReference>
<evidence type="ECO:0000256" key="6">
    <source>
        <dbReference type="ARBA" id="ARBA00022884"/>
    </source>
</evidence>
<evidence type="ECO:0000256" key="3">
    <source>
        <dbReference type="ARBA" id="ARBA00022722"/>
    </source>
</evidence>
<evidence type="ECO:0000256" key="4">
    <source>
        <dbReference type="ARBA" id="ARBA00022759"/>
    </source>
</evidence>
<keyword evidence="7" id="KW-0346">Stress response</keyword>
<protein>
    <submittedName>
        <fullName evidence="8">Type II toxin-antitoxin system HicA family toxin</fullName>
    </submittedName>
</protein>
<evidence type="ECO:0000256" key="2">
    <source>
        <dbReference type="ARBA" id="ARBA00022649"/>
    </source>
</evidence>
<keyword evidence="4" id="KW-0255">Endonuclease</keyword>
<keyword evidence="6" id="KW-0694">RNA-binding</keyword>
<dbReference type="EMBL" id="JADILX010000121">
    <property type="protein sequence ID" value="MBO8486352.1"/>
    <property type="molecule type" value="Genomic_DNA"/>
</dbReference>
<keyword evidence="2" id="KW-1277">Toxin-antitoxin system</keyword>
<keyword evidence="5" id="KW-0378">Hydrolase</keyword>
<reference evidence="8" key="1">
    <citation type="submission" date="2020-10" db="EMBL/GenBank/DDBJ databases">
        <authorList>
            <person name="Gilroy R."/>
        </authorList>
    </citation>
    <scope>NUCLEOTIDE SEQUENCE</scope>
    <source>
        <strain evidence="8">B2-16538</strain>
    </source>
</reference>
<dbReference type="InterPro" id="IPR038570">
    <property type="entry name" value="HicA_sf"/>
</dbReference>
<dbReference type="GO" id="GO:0004519">
    <property type="term" value="F:endonuclease activity"/>
    <property type="evidence" value="ECO:0007669"/>
    <property type="project" value="UniProtKB-KW"/>
</dbReference>
<dbReference type="Proteomes" id="UP000823750">
    <property type="component" value="Unassembled WGS sequence"/>
</dbReference>
<proteinExistence type="inferred from homology"/>
<dbReference type="AlphaFoldDB" id="A0A9D9J5T5"/>
<dbReference type="Pfam" id="PF07927">
    <property type="entry name" value="HicA_toxin"/>
    <property type="match status" value="1"/>
</dbReference>
<dbReference type="SUPFAM" id="SSF54786">
    <property type="entry name" value="YcfA/nrd intein domain"/>
    <property type="match status" value="1"/>
</dbReference>
<dbReference type="Gene3D" id="3.30.920.30">
    <property type="entry name" value="Hypothetical protein"/>
    <property type="match status" value="1"/>
</dbReference>
<dbReference type="GO" id="GO:0016787">
    <property type="term" value="F:hydrolase activity"/>
    <property type="evidence" value="ECO:0007669"/>
    <property type="project" value="UniProtKB-KW"/>
</dbReference>
<gene>
    <name evidence="8" type="ORF">IAB78_08020</name>
</gene>
<evidence type="ECO:0000256" key="1">
    <source>
        <dbReference type="ARBA" id="ARBA00006620"/>
    </source>
</evidence>
<dbReference type="GO" id="GO:0003729">
    <property type="term" value="F:mRNA binding"/>
    <property type="evidence" value="ECO:0007669"/>
    <property type="project" value="InterPro"/>
</dbReference>
<reference evidence="8" key="2">
    <citation type="journal article" date="2021" name="PeerJ">
        <title>Extensive microbial diversity within the chicken gut microbiome revealed by metagenomics and culture.</title>
        <authorList>
            <person name="Gilroy R."/>
            <person name="Ravi A."/>
            <person name="Getino M."/>
            <person name="Pursley I."/>
            <person name="Horton D.L."/>
            <person name="Alikhan N.F."/>
            <person name="Baker D."/>
            <person name="Gharbi K."/>
            <person name="Hall N."/>
            <person name="Watson M."/>
            <person name="Adriaenssens E.M."/>
            <person name="Foster-Nyarko E."/>
            <person name="Jarju S."/>
            <person name="Secka A."/>
            <person name="Antonio M."/>
            <person name="Oren A."/>
            <person name="Chaudhuri R.R."/>
            <person name="La Ragione R."/>
            <person name="Hildebrand F."/>
            <person name="Pallen M.J."/>
        </authorList>
    </citation>
    <scope>NUCLEOTIDE SEQUENCE</scope>
    <source>
        <strain evidence="8">B2-16538</strain>
    </source>
</reference>
<evidence type="ECO:0000313" key="8">
    <source>
        <dbReference type="EMBL" id="MBO8486352.1"/>
    </source>
</evidence>
<evidence type="ECO:0000313" key="9">
    <source>
        <dbReference type="Proteomes" id="UP000823750"/>
    </source>
</evidence>
<comment type="similarity">
    <text evidence="1">Belongs to the HicA mRNA interferase family.</text>
</comment>
<keyword evidence="3" id="KW-0540">Nuclease</keyword>
<evidence type="ECO:0000256" key="7">
    <source>
        <dbReference type="ARBA" id="ARBA00023016"/>
    </source>
</evidence>
<sequence length="58" mass="6578">MKSSEFHRLVQLNGWNEVRQAGSHIIYEKNGKKVAVPYHGSKEIGKGLVQKLKKEMGL</sequence>
<evidence type="ECO:0000256" key="5">
    <source>
        <dbReference type="ARBA" id="ARBA00022801"/>
    </source>
</evidence>
<accession>A0A9D9J5T5</accession>
<organism evidence="8 9">
    <name type="scientific">Candidatus Cryptobacteroides excrementavium</name>
    <dbReference type="NCBI Taxonomy" id="2840759"/>
    <lineage>
        <taxon>Bacteria</taxon>
        <taxon>Pseudomonadati</taxon>
        <taxon>Bacteroidota</taxon>
        <taxon>Bacteroidia</taxon>
        <taxon>Bacteroidales</taxon>
        <taxon>Candidatus Cryptobacteroides</taxon>
    </lineage>
</organism>
<name>A0A9D9J5T5_9BACT</name>